<dbReference type="Proteomes" id="UP001066276">
    <property type="component" value="Chromosome 2_1"/>
</dbReference>
<accession>A0AAV7VEL3</accession>
<comment type="caution">
    <text evidence="2">The sequence shown here is derived from an EMBL/GenBank/DDBJ whole genome shotgun (WGS) entry which is preliminary data.</text>
</comment>
<evidence type="ECO:0000256" key="1">
    <source>
        <dbReference type="SAM" id="MobiDB-lite"/>
    </source>
</evidence>
<proteinExistence type="predicted"/>
<organism evidence="2 3">
    <name type="scientific">Pleurodeles waltl</name>
    <name type="common">Iberian ribbed newt</name>
    <dbReference type="NCBI Taxonomy" id="8319"/>
    <lineage>
        <taxon>Eukaryota</taxon>
        <taxon>Metazoa</taxon>
        <taxon>Chordata</taxon>
        <taxon>Craniata</taxon>
        <taxon>Vertebrata</taxon>
        <taxon>Euteleostomi</taxon>
        <taxon>Amphibia</taxon>
        <taxon>Batrachia</taxon>
        <taxon>Caudata</taxon>
        <taxon>Salamandroidea</taxon>
        <taxon>Salamandridae</taxon>
        <taxon>Pleurodelinae</taxon>
        <taxon>Pleurodeles</taxon>
    </lineage>
</organism>
<evidence type="ECO:0000313" key="3">
    <source>
        <dbReference type="Proteomes" id="UP001066276"/>
    </source>
</evidence>
<name>A0AAV7VEL3_PLEWA</name>
<dbReference type="AlphaFoldDB" id="A0AAV7VEL3"/>
<dbReference type="EMBL" id="JANPWB010000003">
    <property type="protein sequence ID" value="KAJ1199326.1"/>
    <property type="molecule type" value="Genomic_DNA"/>
</dbReference>
<sequence>MLAQTSFGVGVKVFEVQNCSKQNLSLRLLSAEGVNNHFRNKELRANHAGDVVNRAETVLKSQVPAHRPTPQGCTGSGPPAPVVIWGGRHQPQLRPPPPPARSGPRSANTSLAAHEALPASGRWGLHSAPVTEPAPLRQPAPLQEFSAQSATGYAPRASDPFRFMKD</sequence>
<evidence type="ECO:0000313" key="2">
    <source>
        <dbReference type="EMBL" id="KAJ1199326.1"/>
    </source>
</evidence>
<keyword evidence="3" id="KW-1185">Reference proteome</keyword>
<protein>
    <submittedName>
        <fullName evidence="2">Uncharacterized protein</fullName>
    </submittedName>
</protein>
<gene>
    <name evidence="2" type="ORF">NDU88_003163</name>
</gene>
<reference evidence="2" key="1">
    <citation type="journal article" date="2022" name="bioRxiv">
        <title>Sequencing and chromosome-scale assembly of the giantPleurodeles waltlgenome.</title>
        <authorList>
            <person name="Brown T."/>
            <person name="Elewa A."/>
            <person name="Iarovenko S."/>
            <person name="Subramanian E."/>
            <person name="Araus A.J."/>
            <person name="Petzold A."/>
            <person name="Susuki M."/>
            <person name="Suzuki K.-i.T."/>
            <person name="Hayashi T."/>
            <person name="Toyoda A."/>
            <person name="Oliveira C."/>
            <person name="Osipova E."/>
            <person name="Leigh N.D."/>
            <person name="Simon A."/>
            <person name="Yun M.H."/>
        </authorList>
    </citation>
    <scope>NUCLEOTIDE SEQUENCE</scope>
    <source>
        <strain evidence="2">20211129_DDA</strain>
        <tissue evidence="2">Liver</tissue>
    </source>
</reference>
<feature type="region of interest" description="Disordered" evidence="1">
    <location>
        <begin position="64"/>
        <end position="166"/>
    </location>
</feature>